<dbReference type="AlphaFoldDB" id="A0A2S8JJD8"/>
<accession>A0A2S8JJD8</accession>
<sequence>MSERNYEAIGRCVVLRKRIEENLCALQKIKSEIVSADSPFLLDGRLCGSHSLVLSIETNANRCRELLDETMQLVSEHNQHAVAAGLNAIHVIPERETF</sequence>
<evidence type="ECO:0000313" key="2">
    <source>
        <dbReference type="EMBL" id="STE71752.1"/>
    </source>
</evidence>
<dbReference type="Proteomes" id="UP000530628">
    <property type="component" value="Unassembled WGS sequence"/>
</dbReference>
<dbReference type="RefSeq" id="WP_000004120.1">
    <property type="nucleotide sequence ID" value="NZ_CAKOEA030000171.1"/>
</dbReference>
<name>A0A2S8JJD8_ECOLX</name>
<evidence type="ECO:0000313" key="3">
    <source>
        <dbReference type="Proteomes" id="UP000255164"/>
    </source>
</evidence>
<dbReference type="Proteomes" id="UP000255164">
    <property type="component" value="Unassembled WGS sequence"/>
</dbReference>
<dbReference type="EMBL" id="AASWOY010000141">
    <property type="protein sequence ID" value="EFH6652199.1"/>
    <property type="molecule type" value="Genomic_DNA"/>
</dbReference>
<proteinExistence type="predicted"/>
<evidence type="ECO:0000313" key="1">
    <source>
        <dbReference type="EMBL" id="EFH6652199.1"/>
    </source>
</evidence>
<organism evidence="1 4">
    <name type="scientific">Escherichia coli</name>
    <dbReference type="NCBI Taxonomy" id="562"/>
    <lineage>
        <taxon>Bacteria</taxon>
        <taxon>Pseudomonadati</taxon>
        <taxon>Pseudomonadota</taxon>
        <taxon>Gammaproteobacteria</taxon>
        <taxon>Enterobacterales</taxon>
        <taxon>Enterobacteriaceae</taxon>
        <taxon>Escherichia</taxon>
    </lineage>
</organism>
<dbReference type="EMBL" id="UFZA01000002">
    <property type="protein sequence ID" value="STE71752.1"/>
    <property type="molecule type" value="Genomic_DNA"/>
</dbReference>
<reference evidence="2 3" key="1">
    <citation type="submission" date="2018-06" db="EMBL/GenBank/DDBJ databases">
        <authorList>
            <consortium name="Pathogen Informatics"/>
            <person name="Doyle S."/>
        </authorList>
    </citation>
    <scope>NUCLEOTIDE SEQUENCE [LARGE SCALE GENOMIC DNA]</scope>
    <source>
        <strain evidence="2 3">NCTC10082</strain>
    </source>
</reference>
<protein>
    <submittedName>
        <fullName evidence="1">Uncharacterized protein</fullName>
    </submittedName>
</protein>
<reference evidence="1 4" key="2">
    <citation type="submission" date="2019-11" db="EMBL/GenBank/DDBJ databases">
        <authorList>
            <consortium name="GenomeTrakr network: Whole genome sequencing for foodborne pathogen traceback"/>
        </authorList>
    </citation>
    <scope>NUCLEOTIDE SEQUENCE [LARGE SCALE GENOMIC DNA]</scope>
    <source>
        <strain evidence="1 4">PSU-2072</strain>
    </source>
</reference>
<gene>
    <name evidence="1" type="ORF">GNW61_26340</name>
    <name evidence="2" type="ORF">NCTC10082_04623</name>
</gene>
<evidence type="ECO:0000313" key="4">
    <source>
        <dbReference type="Proteomes" id="UP000530628"/>
    </source>
</evidence>